<accession>A0ABQ0YNU0</accession>
<evidence type="ECO:0000313" key="2">
    <source>
        <dbReference type="Proteomes" id="UP000325466"/>
    </source>
</evidence>
<comment type="caution">
    <text evidence="1">The sequence shown here is derived from an EMBL/GenBank/DDBJ whole genome shotgun (WGS) entry which is preliminary data.</text>
</comment>
<reference evidence="1 2" key="1">
    <citation type="journal article" date="2018" name="Biodegradation">
        <title>1,4-Dioxane degradation characteristics of Rhodococcus aetherivorans JCM 14343.</title>
        <authorList>
            <person name="Inoue D."/>
            <person name="Tsunoda T."/>
            <person name="Yamamoto N."/>
            <person name="Ike M."/>
            <person name="Sei K."/>
        </authorList>
    </citation>
    <scope>NUCLEOTIDE SEQUENCE [LARGE SCALE GENOMIC DNA]</scope>
    <source>
        <strain evidence="1 2">JCM 14343</strain>
    </source>
</reference>
<protein>
    <submittedName>
        <fullName evidence="1">Uncharacterized protein</fullName>
    </submittedName>
</protein>
<proteinExistence type="predicted"/>
<dbReference type="EMBL" id="BLAH01000091">
    <property type="protein sequence ID" value="GES38131.1"/>
    <property type="molecule type" value="Genomic_DNA"/>
</dbReference>
<name>A0ABQ0YNU0_9NOCA</name>
<evidence type="ECO:0000313" key="1">
    <source>
        <dbReference type="EMBL" id="GES38131.1"/>
    </source>
</evidence>
<organism evidence="1 2">
    <name type="scientific">Rhodococcus aetherivorans</name>
    <dbReference type="NCBI Taxonomy" id="191292"/>
    <lineage>
        <taxon>Bacteria</taxon>
        <taxon>Bacillati</taxon>
        <taxon>Actinomycetota</taxon>
        <taxon>Actinomycetes</taxon>
        <taxon>Mycobacteriales</taxon>
        <taxon>Nocardiaceae</taxon>
        <taxon>Rhodococcus</taxon>
    </lineage>
</organism>
<sequence>MPSRFTGRICDSLGLVDEFGREVRGLDNRQWTRVQVPA</sequence>
<dbReference type="Proteomes" id="UP000325466">
    <property type="component" value="Unassembled WGS sequence"/>
</dbReference>
<gene>
    <name evidence="1" type="ORF">RAJCM14343_3391</name>
</gene>
<keyword evidence="2" id="KW-1185">Reference proteome</keyword>